<sequence length="233" mass="26813">MDSLTDLVFSTVNAPLTVLLIALAAYRIFTMVLGLDLDFDLDFDIDVDVDTDIGIDSTGVDLEDVTNIELKKDTVVGEKRKPLKWWQVILLYFNFVELPFLFTFTSWVFFWWSITVITTYLTNSYENSFGVIIFLLAMIPSLILNKFFTTPFKFFFKKLERKGVKALDLIGRKGVLISNISNKKLGSAKLFVENDPINIYVKSLNGNEIKSGEEILIIKQSSDKKYYYIQLYK</sequence>
<proteinExistence type="predicted"/>
<feature type="transmembrane region" description="Helical" evidence="1">
    <location>
        <begin position="89"/>
        <end position="114"/>
    </location>
</feature>
<dbReference type="AlphaFoldDB" id="A0A7J5AAS0"/>
<evidence type="ECO:0008006" key="4">
    <source>
        <dbReference type="Google" id="ProtNLM"/>
    </source>
</evidence>
<evidence type="ECO:0000256" key="1">
    <source>
        <dbReference type="SAM" id="Phobius"/>
    </source>
</evidence>
<evidence type="ECO:0000313" key="2">
    <source>
        <dbReference type="EMBL" id="KAB1154650.1"/>
    </source>
</evidence>
<dbReference type="OrthoDB" id="1142957at2"/>
<keyword evidence="1" id="KW-0472">Membrane</keyword>
<dbReference type="RefSeq" id="WP_150900733.1">
    <property type="nucleotide sequence ID" value="NZ_WAAU01000028.1"/>
</dbReference>
<evidence type="ECO:0000313" key="3">
    <source>
        <dbReference type="Proteomes" id="UP000467305"/>
    </source>
</evidence>
<name>A0A7J5AAS0_9FLAO</name>
<dbReference type="Gene3D" id="2.40.50.140">
    <property type="entry name" value="Nucleic acid-binding proteins"/>
    <property type="match status" value="1"/>
</dbReference>
<feature type="transmembrane region" description="Helical" evidence="1">
    <location>
        <begin position="12"/>
        <end position="29"/>
    </location>
</feature>
<accession>A0A7J5AAS0</accession>
<protein>
    <recommendedName>
        <fullName evidence="4">DUF1449 family protein</fullName>
    </recommendedName>
</protein>
<organism evidence="2 3">
    <name type="scientific">Tenacibaculum aiptasiae</name>
    <dbReference type="NCBI Taxonomy" id="426481"/>
    <lineage>
        <taxon>Bacteria</taxon>
        <taxon>Pseudomonadati</taxon>
        <taxon>Bacteroidota</taxon>
        <taxon>Flavobacteriia</taxon>
        <taxon>Flavobacteriales</taxon>
        <taxon>Flavobacteriaceae</taxon>
        <taxon>Tenacibaculum</taxon>
    </lineage>
</organism>
<reference evidence="2 3" key="1">
    <citation type="submission" date="2019-09" db="EMBL/GenBank/DDBJ databases">
        <authorList>
            <person name="Cao W.R."/>
        </authorList>
    </citation>
    <scope>NUCLEOTIDE SEQUENCE [LARGE SCALE GENOMIC DNA]</scope>
    <source>
        <strain evidence="3">a4</strain>
    </source>
</reference>
<keyword evidence="3" id="KW-1185">Reference proteome</keyword>
<comment type="caution">
    <text evidence="2">The sequence shown here is derived from an EMBL/GenBank/DDBJ whole genome shotgun (WGS) entry which is preliminary data.</text>
</comment>
<dbReference type="EMBL" id="WAAU01000028">
    <property type="protein sequence ID" value="KAB1154650.1"/>
    <property type="molecule type" value="Genomic_DNA"/>
</dbReference>
<keyword evidence="1" id="KW-0812">Transmembrane</keyword>
<gene>
    <name evidence="2" type="ORF">F7018_14075</name>
</gene>
<keyword evidence="1" id="KW-1133">Transmembrane helix</keyword>
<feature type="transmembrane region" description="Helical" evidence="1">
    <location>
        <begin position="129"/>
        <end position="148"/>
    </location>
</feature>
<dbReference type="Proteomes" id="UP000467305">
    <property type="component" value="Unassembled WGS sequence"/>
</dbReference>
<dbReference type="InterPro" id="IPR012340">
    <property type="entry name" value="NA-bd_OB-fold"/>
</dbReference>